<feature type="domain" description="HTH araC/xylS-type" evidence="4">
    <location>
        <begin position="252"/>
        <end position="349"/>
    </location>
</feature>
<keyword evidence="1" id="KW-0805">Transcription regulation</keyword>
<dbReference type="PANTHER" id="PTHR47894:SF1">
    <property type="entry name" value="HTH-TYPE TRANSCRIPTIONAL REGULATOR VQSM"/>
    <property type="match status" value="1"/>
</dbReference>
<accession>A0A285JJ91</accession>
<keyword evidence="3" id="KW-0804">Transcription</keyword>
<dbReference type="AlphaFoldDB" id="A0A285JJ91"/>
<dbReference type="Pfam" id="PF12833">
    <property type="entry name" value="HTH_18"/>
    <property type="match status" value="1"/>
</dbReference>
<keyword evidence="2 5" id="KW-0238">DNA-binding</keyword>
<evidence type="ECO:0000256" key="2">
    <source>
        <dbReference type="ARBA" id="ARBA00023125"/>
    </source>
</evidence>
<evidence type="ECO:0000313" key="5">
    <source>
        <dbReference type="EMBL" id="SNY60354.1"/>
    </source>
</evidence>
<evidence type="ECO:0000259" key="4">
    <source>
        <dbReference type="PROSITE" id="PS01124"/>
    </source>
</evidence>
<dbReference type="SMART" id="SM00342">
    <property type="entry name" value="HTH_ARAC"/>
    <property type="match status" value="1"/>
</dbReference>
<dbReference type="Pfam" id="PF12625">
    <property type="entry name" value="Arabinose_bd"/>
    <property type="match status" value="1"/>
</dbReference>
<protein>
    <submittedName>
        <fullName evidence="5">AraC-type DNA-binding protein</fullName>
    </submittedName>
</protein>
<dbReference type="GO" id="GO:0003700">
    <property type="term" value="F:DNA-binding transcription factor activity"/>
    <property type="evidence" value="ECO:0007669"/>
    <property type="project" value="InterPro"/>
</dbReference>
<dbReference type="GO" id="GO:0000976">
    <property type="term" value="F:transcription cis-regulatory region binding"/>
    <property type="evidence" value="ECO:0007669"/>
    <property type="project" value="TreeGrafter"/>
</dbReference>
<dbReference type="PROSITE" id="PS01124">
    <property type="entry name" value="HTH_ARAC_FAMILY_2"/>
    <property type="match status" value="1"/>
</dbReference>
<dbReference type="Gene3D" id="1.10.10.60">
    <property type="entry name" value="Homeodomain-like"/>
    <property type="match status" value="1"/>
</dbReference>
<dbReference type="SUPFAM" id="SSF46689">
    <property type="entry name" value="Homeodomain-like"/>
    <property type="match status" value="1"/>
</dbReference>
<dbReference type="OrthoDB" id="5582699at2"/>
<dbReference type="GO" id="GO:0005829">
    <property type="term" value="C:cytosol"/>
    <property type="evidence" value="ECO:0007669"/>
    <property type="project" value="TreeGrafter"/>
</dbReference>
<dbReference type="EMBL" id="OBEB01000010">
    <property type="protein sequence ID" value="SNY60354.1"/>
    <property type="molecule type" value="Genomic_DNA"/>
</dbReference>
<name>A0A285JJ91_9GAMM</name>
<evidence type="ECO:0000256" key="1">
    <source>
        <dbReference type="ARBA" id="ARBA00023015"/>
    </source>
</evidence>
<dbReference type="RefSeq" id="WP_097112966.1">
    <property type="nucleotide sequence ID" value="NZ_OBEB01000010.1"/>
</dbReference>
<dbReference type="InterPro" id="IPR009057">
    <property type="entry name" value="Homeodomain-like_sf"/>
</dbReference>
<proteinExistence type="predicted"/>
<dbReference type="InterPro" id="IPR032687">
    <property type="entry name" value="AraC-type_N"/>
</dbReference>
<sequence length="353" mass="40301">MNARRFGYQDTPGFGYQDKILLLQHGSSELLALAQRRGATLSKLLTGTSIFEQDLHKPHGRLHHADWLKLLHNCQQQLNSPELAFLLGSALLNSRYISLCQCLQASANLRQALAQLWYFRHQLFPAVYATVYLLPQQQAITIELQPAVGLANQQPFVMTVLCSLLLNLLKQQLGTTEGINVQLQSGCSAKQLQAQLHWDCAVNFNQPCDSISIPLSLWQQPFSDADPEHFRAARRSCLQLNRVLPRQRGLLEQVCRLQQRALPELLSHEQVADVLGLSASSLKRQLSQHHTNFVRLLDQVRRDQARRLLQQGHYSNRQLAQQLGYSDEHNFRRAFKRWTGLIPTDFKGLFNFN</sequence>
<dbReference type="Proteomes" id="UP000219353">
    <property type="component" value="Unassembled WGS sequence"/>
</dbReference>
<keyword evidence="6" id="KW-1185">Reference proteome</keyword>
<dbReference type="InterPro" id="IPR018060">
    <property type="entry name" value="HTH_AraC"/>
</dbReference>
<dbReference type="PANTHER" id="PTHR47894">
    <property type="entry name" value="HTH-TYPE TRANSCRIPTIONAL REGULATOR GADX"/>
    <property type="match status" value="1"/>
</dbReference>
<reference evidence="6" key="1">
    <citation type="submission" date="2017-09" db="EMBL/GenBank/DDBJ databases">
        <authorList>
            <person name="Varghese N."/>
            <person name="Submissions S."/>
        </authorList>
    </citation>
    <scope>NUCLEOTIDE SEQUENCE [LARGE SCALE GENOMIC DNA]</scope>
    <source>
        <strain evidence="6">CGMCC 1.12461</strain>
    </source>
</reference>
<gene>
    <name evidence="5" type="ORF">SAMN06297280_0070</name>
</gene>
<evidence type="ECO:0000313" key="6">
    <source>
        <dbReference type="Proteomes" id="UP000219353"/>
    </source>
</evidence>
<organism evidence="5 6">
    <name type="scientific">Arsukibacterium tuosuense</name>
    <dbReference type="NCBI Taxonomy" id="1323745"/>
    <lineage>
        <taxon>Bacteria</taxon>
        <taxon>Pseudomonadati</taxon>
        <taxon>Pseudomonadota</taxon>
        <taxon>Gammaproteobacteria</taxon>
        <taxon>Chromatiales</taxon>
        <taxon>Chromatiaceae</taxon>
        <taxon>Arsukibacterium</taxon>
    </lineage>
</organism>
<evidence type="ECO:0000256" key="3">
    <source>
        <dbReference type="ARBA" id="ARBA00023163"/>
    </source>
</evidence>